<accession>A0A5N0TFN5</accession>
<dbReference type="SUPFAM" id="SSF56112">
    <property type="entry name" value="Protein kinase-like (PK-like)"/>
    <property type="match status" value="1"/>
</dbReference>
<dbReference type="Pfam" id="PF01636">
    <property type="entry name" value="APH"/>
    <property type="match status" value="1"/>
</dbReference>
<evidence type="ECO:0000313" key="2">
    <source>
        <dbReference type="EMBL" id="KAA9132927.1"/>
    </source>
</evidence>
<evidence type="ECO:0000259" key="1">
    <source>
        <dbReference type="Pfam" id="PF01636"/>
    </source>
</evidence>
<keyword evidence="3" id="KW-1185">Reference proteome</keyword>
<organism evidence="2 3">
    <name type="scientific">Microbacterium caowuchunii</name>
    <dbReference type="NCBI Taxonomy" id="2614638"/>
    <lineage>
        <taxon>Bacteria</taxon>
        <taxon>Bacillati</taxon>
        <taxon>Actinomycetota</taxon>
        <taxon>Actinomycetes</taxon>
        <taxon>Micrococcales</taxon>
        <taxon>Microbacteriaceae</taxon>
        <taxon>Microbacterium</taxon>
    </lineage>
</organism>
<evidence type="ECO:0000313" key="3">
    <source>
        <dbReference type="Proteomes" id="UP000326838"/>
    </source>
</evidence>
<gene>
    <name evidence="2" type="ORF">F6B40_10110</name>
</gene>
<name>A0A5N0TFN5_9MICO</name>
<proteinExistence type="predicted"/>
<feature type="domain" description="Aminoglycoside phosphotransferase" evidence="1">
    <location>
        <begin position="102"/>
        <end position="171"/>
    </location>
</feature>
<dbReference type="AlphaFoldDB" id="A0A5N0TFN5"/>
<dbReference type="InterPro" id="IPR002575">
    <property type="entry name" value="Aminoglycoside_PTrfase"/>
</dbReference>
<dbReference type="Proteomes" id="UP000326838">
    <property type="component" value="Unassembled WGS sequence"/>
</dbReference>
<dbReference type="EMBL" id="VYUY01000013">
    <property type="protein sequence ID" value="KAA9132927.1"/>
    <property type="molecule type" value="Genomic_DNA"/>
</dbReference>
<keyword evidence="2" id="KW-0808">Transferase</keyword>
<protein>
    <submittedName>
        <fullName evidence="2">Phosphotransferase</fullName>
    </submittedName>
</protein>
<reference evidence="3" key="1">
    <citation type="submission" date="2019-09" db="EMBL/GenBank/DDBJ databases">
        <title>Mumia zhuanghuii sp. nov. isolated from the intestinal contents of plateau pika (Ochotona curzoniae) in the Qinghai-Tibet plateau of China.</title>
        <authorList>
            <person name="Tian Z."/>
        </authorList>
    </citation>
    <scope>NUCLEOTIDE SEQUENCE [LARGE SCALE GENOMIC DNA]</scope>
    <source>
        <strain evidence="3">L-033</strain>
    </source>
</reference>
<sequence length="247" mass="27765">MNKRGDLLLFNVRNASVTRVFPSDDLVKTYLENRDTVARYLPIPQTLRVGDRVVSEVLVSGKNGFSVGTESKLLLWRKFLAAYEDLSTAATNDAGLIIAELRAEISELQPHHGPLQSTEKMLSTLNSSWRTFAMHGDLSGNNVVVDGNSFVVIDYDDVARHPFFFDVILFTLRDDVLRSMLRRGMFDEDLKRLADAAGADFSSDHLQSWINYVVLRLAADRCRATFEELESALKATRERLVPNDPGL</sequence>
<comment type="caution">
    <text evidence="2">The sequence shown here is derived from an EMBL/GenBank/DDBJ whole genome shotgun (WGS) entry which is preliminary data.</text>
</comment>
<dbReference type="InterPro" id="IPR011009">
    <property type="entry name" value="Kinase-like_dom_sf"/>
</dbReference>
<dbReference type="GO" id="GO:0016740">
    <property type="term" value="F:transferase activity"/>
    <property type="evidence" value="ECO:0007669"/>
    <property type="project" value="UniProtKB-KW"/>
</dbReference>